<reference evidence="6 7" key="1">
    <citation type="submission" date="2016-04" db="EMBL/GenBank/DDBJ databases">
        <title>Reclassification of Paraburkholderia panaciterrae (Farh et al. 2015) Dobritsa &amp; Samadpour 2016 as a later homotypic synonym of Paraburkholderia ginsengiterrae (Farh et al. 2015) Dobritsa &amp; Samadpour 2016.</title>
        <authorList>
            <person name="Dobritsa A.P."/>
            <person name="Kutumbaka K."/>
            <person name="Samadpour M."/>
        </authorList>
    </citation>
    <scope>NUCLEOTIDE SEQUENCE [LARGE SCALE GENOMIC DNA]</scope>
    <source>
        <strain evidence="4 7">DCY85</strain>
        <strain evidence="5 6">DCY85-1</strain>
    </source>
</reference>
<evidence type="ECO:0000313" key="5">
    <source>
        <dbReference type="EMBL" id="OAJ60845.1"/>
    </source>
</evidence>
<evidence type="ECO:0000256" key="3">
    <source>
        <dbReference type="PIRSR" id="PIRSR607837-1"/>
    </source>
</evidence>
<name>A0A1A9N5L8_9BURK</name>
<dbReference type="InterPro" id="IPR034660">
    <property type="entry name" value="DinB/YfiT-like"/>
</dbReference>
<comment type="caution">
    <text evidence="4">The sequence shown here is derived from an EMBL/GenBank/DDBJ whole genome shotgun (WGS) entry which is preliminary data.</text>
</comment>
<evidence type="ECO:0000313" key="6">
    <source>
        <dbReference type="Proteomes" id="UP000077961"/>
    </source>
</evidence>
<dbReference type="OrthoDB" id="9807509at2"/>
<gene>
    <name evidence="5" type="ORF">A6V36_24575</name>
    <name evidence="4" type="ORF">A6V37_27005</name>
</gene>
<comment type="similarity">
    <text evidence="1">Belongs to the DinB family.</text>
</comment>
<dbReference type="Proteomes" id="UP000077961">
    <property type="component" value="Unassembled WGS sequence"/>
</dbReference>
<keyword evidence="6" id="KW-1185">Reference proteome</keyword>
<dbReference type="EMBL" id="LXKA01000265">
    <property type="protein sequence ID" value="OAJ59495.1"/>
    <property type="molecule type" value="Genomic_DNA"/>
</dbReference>
<dbReference type="STRING" id="1462993.A6V36_24575"/>
<organism evidence="4 7">
    <name type="scientific">Paraburkholderia ginsengiterrae</name>
    <dbReference type="NCBI Taxonomy" id="1462993"/>
    <lineage>
        <taxon>Bacteria</taxon>
        <taxon>Pseudomonadati</taxon>
        <taxon>Pseudomonadota</taxon>
        <taxon>Betaproteobacteria</taxon>
        <taxon>Burkholderiales</taxon>
        <taxon>Burkholderiaceae</taxon>
        <taxon>Paraburkholderia</taxon>
    </lineage>
</organism>
<dbReference type="SUPFAM" id="SSF109854">
    <property type="entry name" value="DinB/YfiT-like putative metalloenzymes"/>
    <property type="match status" value="1"/>
</dbReference>
<evidence type="ECO:0000313" key="4">
    <source>
        <dbReference type="EMBL" id="OAJ59495.1"/>
    </source>
</evidence>
<protein>
    <submittedName>
        <fullName evidence="4">Damage-inducible protein DinB</fullName>
    </submittedName>
</protein>
<dbReference type="RefSeq" id="WP_064266389.1">
    <property type="nucleotide sequence ID" value="NZ_LXJZ01000100.1"/>
</dbReference>
<evidence type="ECO:0000313" key="7">
    <source>
        <dbReference type="Proteomes" id="UP000078116"/>
    </source>
</evidence>
<dbReference type="Gene3D" id="1.20.120.450">
    <property type="entry name" value="dinb family like domain"/>
    <property type="match status" value="1"/>
</dbReference>
<keyword evidence="2 3" id="KW-0479">Metal-binding</keyword>
<dbReference type="Proteomes" id="UP000078116">
    <property type="component" value="Unassembled WGS sequence"/>
</dbReference>
<dbReference type="AlphaFoldDB" id="A0A1A9N5L8"/>
<proteinExistence type="inferred from homology"/>
<dbReference type="Pfam" id="PF05163">
    <property type="entry name" value="DinB"/>
    <property type="match status" value="1"/>
</dbReference>
<evidence type="ECO:0000256" key="1">
    <source>
        <dbReference type="ARBA" id="ARBA00008635"/>
    </source>
</evidence>
<feature type="binding site" evidence="3">
    <location>
        <position position="131"/>
    </location>
    <ligand>
        <name>a divalent metal cation</name>
        <dbReference type="ChEBI" id="CHEBI:60240"/>
    </ligand>
</feature>
<dbReference type="EMBL" id="LXJZ01000100">
    <property type="protein sequence ID" value="OAJ60845.1"/>
    <property type="molecule type" value="Genomic_DNA"/>
</dbReference>
<feature type="binding site" evidence="3">
    <location>
        <position position="135"/>
    </location>
    <ligand>
        <name>a divalent metal cation</name>
        <dbReference type="ChEBI" id="CHEBI:60240"/>
    </ligand>
</feature>
<dbReference type="PANTHER" id="PTHR37302:SF1">
    <property type="entry name" value="PROTEIN DINB"/>
    <property type="match status" value="1"/>
</dbReference>
<accession>A0A1A9N5L8</accession>
<dbReference type="PANTHER" id="PTHR37302">
    <property type="entry name" value="SLR1116 PROTEIN"/>
    <property type="match status" value="1"/>
</dbReference>
<feature type="binding site" evidence="3">
    <location>
        <position position="47"/>
    </location>
    <ligand>
        <name>a divalent metal cation</name>
        <dbReference type="ChEBI" id="CHEBI:60240"/>
    </ligand>
</feature>
<evidence type="ECO:0000256" key="2">
    <source>
        <dbReference type="ARBA" id="ARBA00022723"/>
    </source>
</evidence>
<dbReference type="InterPro" id="IPR007837">
    <property type="entry name" value="DinB"/>
</dbReference>
<dbReference type="GO" id="GO:0046872">
    <property type="term" value="F:metal ion binding"/>
    <property type="evidence" value="ECO:0007669"/>
    <property type="project" value="UniProtKB-KW"/>
</dbReference>
<sequence>MRDTQTLTRYKAWADDVFLSVVASLPAAELTAPRPISFRSLIGTLNHSYAMDYVWQCHLLGKPHNLTTRNPQDWPAFEELAANQRSIDEWYVNYADAATEAELAEIVQFEFIGGGTGRMTRRDMVLHVVNHTTYHRGHAAAILYTLDIFPPSTDMPVFLRQQSVSS</sequence>